<sequence>MHSNPAVVTLDNLIRILTVVTKTDAADEYVLSAPGLGPVLQSILENGERALQ</sequence>
<dbReference type="AlphaFoldDB" id="Q4TAE2"/>
<reference evidence="1" key="1">
    <citation type="journal article" date="2004" name="Nature">
        <title>Genome duplication in the teleost fish Tetraodon nigroviridis reveals the early vertebrate proto-karyotype.</title>
        <authorList>
            <person name="Jaillon O."/>
            <person name="Aury J.-M."/>
            <person name="Brunet F."/>
            <person name="Petit J.-L."/>
            <person name="Stange-Thomann N."/>
            <person name="Mauceli E."/>
            <person name="Bouneau L."/>
            <person name="Fischer C."/>
            <person name="Ozouf-Costaz C."/>
            <person name="Bernot A."/>
            <person name="Nicaud S."/>
            <person name="Jaffe D."/>
            <person name="Fisher S."/>
            <person name="Lutfalla G."/>
            <person name="Dossat C."/>
            <person name="Segurens B."/>
            <person name="Dasilva C."/>
            <person name="Salanoubat M."/>
            <person name="Levy M."/>
            <person name="Boudet N."/>
            <person name="Castellano S."/>
            <person name="Anthouard V."/>
            <person name="Jubin C."/>
            <person name="Castelli V."/>
            <person name="Katinka M."/>
            <person name="Vacherie B."/>
            <person name="Biemont C."/>
            <person name="Skalli Z."/>
            <person name="Cattolico L."/>
            <person name="Poulain J."/>
            <person name="De Berardinis V."/>
            <person name="Cruaud C."/>
            <person name="Duprat S."/>
            <person name="Brottier P."/>
            <person name="Coutanceau J.-P."/>
            <person name="Gouzy J."/>
            <person name="Parra G."/>
            <person name="Lardier G."/>
            <person name="Chapple C."/>
            <person name="McKernan K.J."/>
            <person name="McEwan P."/>
            <person name="Bosak S."/>
            <person name="Kellis M."/>
            <person name="Volff J.-N."/>
            <person name="Guigo R."/>
            <person name="Zody M.C."/>
            <person name="Mesirov J."/>
            <person name="Lindblad-Toh K."/>
            <person name="Birren B."/>
            <person name="Nusbaum C."/>
            <person name="Kahn D."/>
            <person name="Robinson-Rechavi M."/>
            <person name="Laudet V."/>
            <person name="Schachter V."/>
            <person name="Quetier F."/>
            <person name="Saurin W."/>
            <person name="Scarpelli C."/>
            <person name="Wincker P."/>
            <person name="Lander E.S."/>
            <person name="Weissenbach J."/>
            <person name="Roest Crollius H."/>
        </authorList>
    </citation>
    <scope>NUCLEOTIDE SEQUENCE [LARGE SCALE GENOMIC DNA]</scope>
</reference>
<dbReference type="KEGG" id="tng:GSTEN00004248G001"/>
<accession>Q4TAE2</accession>
<reference evidence="1" key="2">
    <citation type="submission" date="2004-02" db="EMBL/GenBank/DDBJ databases">
        <authorList>
            <consortium name="Genoscope"/>
            <consortium name="Whitehead Institute Centre for Genome Research"/>
        </authorList>
    </citation>
    <scope>NUCLEOTIDE SEQUENCE</scope>
</reference>
<comment type="caution">
    <text evidence="1">The sequence shown here is derived from an EMBL/GenBank/DDBJ whole genome shotgun (WGS) entry which is preliminary data.</text>
</comment>
<dbReference type="EMBL" id="CAAE01007369">
    <property type="protein sequence ID" value="CAF90140.1"/>
    <property type="molecule type" value="Genomic_DNA"/>
</dbReference>
<proteinExistence type="predicted"/>
<protein>
    <submittedName>
        <fullName evidence="1">(spotted green pufferfish) hypothetical protein</fullName>
    </submittedName>
</protein>
<gene>
    <name evidence="1" type="ORF">GSTENG00004248001</name>
</gene>
<organism evidence="1">
    <name type="scientific">Tetraodon nigroviridis</name>
    <name type="common">Spotted green pufferfish</name>
    <name type="synonym">Chelonodon nigroviridis</name>
    <dbReference type="NCBI Taxonomy" id="99883"/>
    <lineage>
        <taxon>Eukaryota</taxon>
        <taxon>Metazoa</taxon>
        <taxon>Chordata</taxon>
        <taxon>Craniata</taxon>
        <taxon>Vertebrata</taxon>
        <taxon>Euteleostomi</taxon>
        <taxon>Actinopterygii</taxon>
        <taxon>Neopterygii</taxon>
        <taxon>Teleostei</taxon>
        <taxon>Neoteleostei</taxon>
        <taxon>Acanthomorphata</taxon>
        <taxon>Eupercaria</taxon>
        <taxon>Tetraodontiformes</taxon>
        <taxon>Tetradontoidea</taxon>
        <taxon>Tetraodontidae</taxon>
        <taxon>Tetraodon</taxon>
    </lineage>
</organism>
<name>Q4TAE2_TETNG</name>
<evidence type="ECO:0000313" key="1">
    <source>
        <dbReference type="EMBL" id="CAF90140.1"/>
    </source>
</evidence>